<evidence type="ECO:0008006" key="7">
    <source>
        <dbReference type="Google" id="ProtNLM"/>
    </source>
</evidence>
<evidence type="ECO:0000256" key="1">
    <source>
        <dbReference type="ARBA" id="ARBA00010838"/>
    </source>
</evidence>
<dbReference type="PRINTS" id="PR00131">
    <property type="entry name" value="GLHYDRLASE1"/>
</dbReference>
<dbReference type="SUPFAM" id="SSF51445">
    <property type="entry name" value="(Trans)glycosidases"/>
    <property type="match status" value="1"/>
</dbReference>
<dbReference type="PANTHER" id="PTHR10353">
    <property type="entry name" value="GLYCOSYL HYDROLASE"/>
    <property type="match status" value="1"/>
</dbReference>
<sequence>MAQFTFPKDFLWGTASAAYQVEGNNKNSDWWLWENRDKKKDKFLLFKKFKSKWPLECSNNACDFYNKYEEDFDLSLQCNNNAIRLGLEWSRIEPDENNFNQGEIEHYKKVLNSARKNGLKTFVTLHHFTNPIWFAKKGGWVNPKSAGYFAKYSQKCAIELGDLIDVYLTINEPQVYSGVAYLNGRWPPQRNNPLEALIVQINFMRAHLKAYDAIKKVINSPVGIVQNLVCWEVDPTSKFFFDKLIVKLLLFLNTDFFIKPIIKKLDLIGVNYYFTNRIKNLKPKNPNDITSDLGWWLYPKGLENILINIKKYKLPIYITEHGLADSRDKNRSWYINESMWSMAHALEKGVDLKGYFHWALTDNYEWAEGFWPRFGLVEIDYKDNLKRTPRGSFYEYANICKNNTITR</sequence>
<name>A0A1F4UKA3_UNCKA</name>
<evidence type="ECO:0000256" key="4">
    <source>
        <dbReference type="RuleBase" id="RU003690"/>
    </source>
</evidence>
<protein>
    <recommendedName>
        <fullName evidence="7">Beta-glucosidase</fullName>
    </recommendedName>
</protein>
<keyword evidence="3" id="KW-0326">Glycosidase</keyword>
<comment type="similarity">
    <text evidence="1 4">Belongs to the glycosyl hydrolase 1 family.</text>
</comment>
<dbReference type="InterPro" id="IPR001360">
    <property type="entry name" value="Glyco_hydro_1"/>
</dbReference>
<organism evidence="5 6">
    <name type="scientific">candidate division WWE3 bacterium RBG_19FT_COMBO_34_6</name>
    <dbReference type="NCBI Taxonomy" id="1802612"/>
    <lineage>
        <taxon>Bacteria</taxon>
        <taxon>Katanobacteria</taxon>
    </lineage>
</organism>
<dbReference type="Proteomes" id="UP000178615">
    <property type="component" value="Unassembled WGS sequence"/>
</dbReference>
<dbReference type="GO" id="GO:0005975">
    <property type="term" value="P:carbohydrate metabolic process"/>
    <property type="evidence" value="ECO:0007669"/>
    <property type="project" value="InterPro"/>
</dbReference>
<accession>A0A1F4UKA3</accession>
<dbReference type="PANTHER" id="PTHR10353:SF209">
    <property type="entry name" value="GALACTOLIPID GALACTOSYLTRANSFERASE SFR2, CHLOROPLASTIC"/>
    <property type="match status" value="1"/>
</dbReference>
<evidence type="ECO:0000256" key="3">
    <source>
        <dbReference type="ARBA" id="ARBA00023295"/>
    </source>
</evidence>
<comment type="caution">
    <text evidence="5">The sequence shown here is derived from an EMBL/GenBank/DDBJ whole genome shotgun (WGS) entry which is preliminary data.</text>
</comment>
<dbReference type="AlphaFoldDB" id="A0A1F4UKA3"/>
<evidence type="ECO:0000313" key="5">
    <source>
        <dbReference type="EMBL" id="OGC45240.1"/>
    </source>
</evidence>
<gene>
    <name evidence="5" type="ORF">A2V49_01410</name>
</gene>
<dbReference type="GO" id="GO:0008422">
    <property type="term" value="F:beta-glucosidase activity"/>
    <property type="evidence" value="ECO:0007669"/>
    <property type="project" value="TreeGrafter"/>
</dbReference>
<evidence type="ECO:0000313" key="6">
    <source>
        <dbReference type="Proteomes" id="UP000178615"/>
    </source>
</evidence>
<dbReference type="EMBL" id="MEUV01000045">
    <property type="protein sequence ID" value="OGC45240.1"/>
    <property type="molecule type" value="Genomic_DNA"/>
</dbReference>
<keyword evidence="2" id="KW-0378">Hydrolase</keyword>
<dbReference type="InterPro" id="IPR017853">
    <property type="entry name" value="GH"/>
</dbReference>
<dbReference type="Pfam" id="PF00232">
    <property type="entry name" value="Glyco_hydro_1"/>
    <property type="match status" value="2"/>
</dbReference>
<reference evidence="5 6" key="1">
    <citation type="journal article" date="2016" name="Nat. Commun.">
        <title>Thousands of microbial genomes shed light on interconnected biogeochemical processes in an aquifer system.</title>
        <authorList>
            <person name="Anantharaman K."/>
            <person name="Brown C.T."/>
            <person name="Hug L.A."/>
            <person name="Sharon I."/>
            <person name="Castelle C.J."/>
            <person name="Probst A.J."/>
            <person name="Thomas B.C."/>
            <person name="Singh A."/>
            <person name="Wilkins M.J."/>
            <person name="Karaoz U."/>
            <person name="Brodie E.L."/>
            <person name="Williams K.H."/>
            <person name="Hubbard S.S."/>
            <person name="Banfield J.F."/>
        </authorList>
    </citation>
    <scope>NUCLEOTIDE SEQUENCE [LARGE SCALE GENOMIC DNA]</scope>
</reference>
<proteinExistence type="inferred from homology"/>
<evidence type="ECO:0000256" key="2">
    <source>
        <dbReference type="ARBA" id="ARBA00022801"/>
    </source>
</evidence>
<dbReference type="Gene3D" id="3.20.20.80">
    <property type="entry name" value="Glycosidases"/>
    <property type="match status" value="1"/>
</dbReference>